<keyword evidence="2" id="KW-1185">Reference proteome</keyword>
<evidence type="ECO:0000313" key="1">
    <source>
        <dbReference type="EMBL" id="QJD54396.1"/>
    </source>
</evidence>
<accession>A0A6M3T7Y2</accession>
<dbReference type="EMBL" id="MN734437">
    <property type="protein sequence ID" value="QJD54396.1"/>
    <property type="molecule type" value="Genomic_DNA"/>
</dbReference>
<protein>
    <submittedName>
        <fullName evidence="1">Uncharacterized protein</fullName>
    </submittedName>
</protein>
<sequence length="160" mass="17940">MPTTRTVARGEMFDILLSAKSALSELHDDLANLELRWQGIETPDEVSDAPKQMQGKFWTRALTMVVDSRQVAHMMTDEPGGSPASWRTVGQIIIQVFAPRNVVDSYNTGDLLAGAIADIYRNVETPSGVGFEKSAAKEATSEHSFWRWNVTVDFEFYERK</sequence>
<dbReference type="Proteomes" id="UP000502376">
    <property type="component" value="Segment"/>
</dbReference>
<dbReference type="GeneID" id="79585527"/>
<evidence type="ECO:0000313" key="2">
    <source>
        <dbReference type="Proteomes" id="UP000502376"/>
    </source>
</evidence>
<dbReference type="KEGG" id="vg:79585527"/>
<proteinExistence type="predicted"/>
<dbReference type="RefSeq" id="YP_010738162.1">
    <property type="nucleotide sequence ID" value="NC_073023.1"/>
</dbReference>
<name>A0A6M3T7Y2_9CAUD</name>
<organism evidence="1 2">
    <name type="scientific">Sphingomonas phage Eidolon</name>
    <dbReference type="NCBI Taxonomy" id="2686311"/>
    <lineage>
        <taxon>Viruses</taxon>
        <taxon>Duplodnaviria</taxon>
        <taxon>Heunggongvirae</taxon>
        <taxon>Uroviricota</taxon>
        <taxon>Caudoviricetes</taxon>
        <taxon>Johnpaulvirinae</taxon>
        <taxon>Eidolonvirus</taxon>
        <taxon>Eidolonvirus eidolon</taxon>
    </lineage>
</organism>
<reference evidence="1 2" key="1">
    <citation type="submission" date="2019-11" db="EMBL/GenBank/DDBJ databases">
        <authorList>
            <person name="Hylling O."/>
            <person name="Hansen L.H."/>
            <person name="Johansen A."/>
        </authorList>
    </citation>
    <scope>NUCLEOTIDE SEQUENCE [LARGE SCALE GENOMIC DNA]</scope>
</reference>